<evidence type="ECO:0000256" key="11">
    <source>
        <dbReference type="HAMAP-Rule" id="MF_00225"/>
    </source>
</evidence>
<feature type="binding site" evidence="11">
    <location>
        <begin position="329"/>
        <end position="330"/>
    </location>
    <ligand>
        <name>substrate</name>
    </ligand>
</feature>
<keyword evidence="6 11" id="KW-0288">FMN</keyword>
<comment type="cofactor">
    <cofactor evidence="11">
        <name>FMN</name>
        <dbReference type="ChEBI" id="CHEBI:58210"/>
    </cofactor>
    <text evidence="11">Binds 1 FMN per subunit.</text>
</comment>
<keyword evidence="9 11" id="KW-0472">Membrane</keyword>
<dbReference type="GO" id="GO:0006207">
    <property type="term" value="P:'de novo' pyrimidine nucleobase biosynthetic process"/>
    <property type="evidence" value="ECO:0007669"/>
    <property type="project" value="UniProtKB-UniRule"/>
</dbReference>
<feature type="binding site" evidence="11">
    <location>
        <position position="262"/>
    </location>
    <ligand>
        <name>substrate</name>
    </ligand>
</feature>
<evidence type="ECO:0000256" key="6">
    <source>
        <dbReference type="ARBA" id="ARBA00022643"/>
    </source>
</evidence>
<feature type="binding site" evidence="11">
    <location>
        <begin position="127"/>
        <end position="131"/>
    </location>
    <ligand>
        <name>substrate</name>
    </ligand>
</feature>
<dbReference type="Pfam" id="PF01180">
    <property type="entry name" value="DHO_dh"/>
    <property type="match status" value="1"/>
</dbReference>
<evidence type="ECO:0000256" key="8">
    <source>
        <dbReference type="ARBA" id="ARBA00023002"/>
    </source>
</evidence>
<evidence type="ECO:0000256" key="3">
    <source>
        <dbReference type="ARBA" id="ARBA00005161"/>
    </source>
</evidence>
<keyword evidence="14" id="KW-1185">Reference proteome</keyword>
<dbReference type="UniPathway" id="UPA00070">
    <property type="reaction ID" value="UER00946"/>
</dbReference>
<dbReference type="InterPro" id="IPR001295">
    <property type="entry name" value="Dihydroorotate_DH_CS"/>
</dbReference>
<reference evidence="14" key="1">
    <citation type="journal article" date="2011" name="Proc. Natl. Acad. Sci. U.S.A.">
        <title>Genomic insights into the physiology and ecology of the marine filamentous cyanobacterium Lyngbya majuscula.</title>
        <authorList>
            <person name="Jones A.C."/>
            <person name="Monroe E.A."/>
            <person name="Podell S."/>
            <person name="Hess W.R."/>
            <person name="Klages S."/>
            <person name="Esquenazi E."/>
            <person name="Niessen S."/>
            <person name="Hoover H."/>
            <person name="Rothmann M."/>
            <person name="Lasken R.S."/>
            <person name="Yates J.R.III."/>
            <person name="Reinhardt R."/>
            <person name="Kube M."/>
            <person name="Burkart M.D."/>
            <person name="Allen E.E."/>
            <person name="Dorrestein P.C."/>
            <person name="Gerwick W.H."/>
            <person name="Gerwick L."/>
        </authorList>
    </citation>
    <scope>NUCLEOTIDE SEQUENCE [LARGE SCALE GENOMIC DNA]</scope>
    <source>
        <strain evidence="14">3L</strain>
    </source>
</reference>
<feature type="binding site" evidence="11">
    <location>
        <position position="229"/>
    </location>
    <ligand>
        <name>FMN</name>
        <dbReference type="ChEBI" id="CHEBI:58210"/>
    </ligand>
</feature>
<evidence type="ECO:0000256" key="2">
    <source>
        <dbReference type="ARBA" id="ARBA00004370"/>
    </source>
</evidence>
<dbReference type="InterPro" id="IPR005720">
    <property type="entry name" value="Dihydroorotate_DH_cat"/>
</dbReference>
<feature type="binding site" evidence="11">
    <location>
        <position position="262"/>
    </location>
    <ligand>
        <name>FMN</name>
        <dbReference type="ChEBI" id="CHEBI:58210"/>
    </ligand>
</feature>
<evidence type="ECO:0000256" key="7">
    <source>
        <dbReference type="ARBA" id="ARBA00022975"/>
    </source>
</evidence>
<dbReference type="PROSITE" id="PS00912">
    <property type="entry name" value="DHODEHASE_2"/>
    <property type="match status" value="1"/>
</dbReference>
<feature type="binding site" evidence="11">
    <location>
        <position position="300"/>
    </location>
    <ligand>
        <name>FMN</name>
        <dbReference type="ChEBI" id="CHEBI:58210"/>
    </ligand>
</feature>
<dbReference type="GO" id="GO:0005737">
    <property type="term" value="C:cytoplasm"/>
    <property type="evidence" value="ECO:0007669"/>
    <property type="project" value="InterPro"/>
</dbReference>
<feature type="binding site" evidence="11">
    <location>
        <position position="387"/>
    </location>
    <ligand>
        <name>FMN</name>
        <dbReference type="ChEBI" id="CHEBI:58210"/>
    </ligand>
</feature>
<keyword evidence="7 11" id="KW-0665">Pyrimidine biosynthesis</keyword>
<dbReference type="GO" id="GO:0044205">
    <property type="term" value="P:'de novo' UMP biosynthetic process"/>
    <property type="evidence" value="ECO:0007669"/>
    <property type="project" value="UniProtKB-UniRule"/>
</dbReference>
<evidence type="ECO:0000256" key="10">
    <source>
        <dbReference type="ARBA" id="ARBA00048639"/>
    </source>
</evidence>
<keyword evidence="5 11" id="KW-0285">Flavoprotein</keyword>
<dbReference type="InterPro" id="IPR005719">
    <property type="entry name" value="Dihydroorotate_DH_2"/>
</dbReference>
<feature type="binding site" evidence="11">
    <location>
        <position position="358"/>
    </location>
    <ligand>
        <name>FMN</name>
        <dbReference type="ChEBI" id="CHEBI:58210"/>
    </ligand>
</feature>
<dbReference type="SUPFAM" id="SSF51395">
    <property type="entry name" value="FMN-linked oxidoreductases"/>
    <property type="match status" value="1"/>
</dbReference>
<dbReference type="AlphaFoldDB" id="F4XK06"/>
<dbReference type="OrthoDB" id="9802377at2"/>
<comment type="pathway">
    <text evidence="3 11">Pyrimidine metabolism; UMP biosynthesis via de novo pathway; orotate from (S)-dihydroorotate (quinone route): step 1/1.</text>
</comment>
<comment type="catalytic activity">
    <reaction evidence="10 11">
        <text>(S)-dihydroorotate + a quinone = orotate + a quinol</text>
        <dbReference type="Rhea" id="RHEA:30187"/>
        <dbReference type="ChEBI" id="CHEBI:24646"/>
        <dbReference type="ChEBI" id="CHEBI:30839"/>
        <dbReference type="ChEBI" id="CHEBI:30864"/>
        <dbReference type="ChEBI" id="CHEBI:132124"/>
        <dbReference type="EC" id="1.3.5.2"/>
    </reaction>
</comment>
<dbReference type="GO" id="GO:0005886">
    <property type="term" value="C:plasma membrane"/>
    <property type="evidence" value="ECO:0007669"/>
    <property type="project" value="UniProtKB-SubCell"/>
</dbReference>
<comment type="similarity">
    <text evidence="4 11">Belongs to the dihydroorotate dehydrogenase family. Type 2 subfamily.</text>
</comment>
<accession>F4XK06</accession>
<evidence type="ECO:0000256" key="5">
    <source>
        <dbReference type="ARBA" id="ARBA00022630"/>
    </source>
</evidence>
<dbReference type="InterPro" id="IPR013785">
    <property type="entry name" value="Aldolase_TIM"/>
</dbReference>
<dbReference type="HOGENOM" id="CLU_013640_2_0_3"/>
<comment type="subcellular location">
    <subcellularLocation>
        <location evidence="11">Cell membrane</location>
        <topology evidence="11">Peripheral membrane protein</topology>
    </subcellularLocation>
    <subcellularLocation>
        <location evidence="2">Membrane</location>
    </subcellularLocation>
</comment>
<feature type="active site" description="Nucleophile" evidence="11">
    <location>
        <position position="265"/>
    </location>
</feature>
<protein>
    <recommendedName>
        <fullName evidence="11">Dihydroorotate dehydrogenase (quinone)</fullName>
        <ecNumber evidence="11">1.3.5.2</ecNumber>
    </recommendedName>
    <alternativeName>
        <fullName evidence="11">DHOdehase</fullName>
        <shortName evidence="11">DHOD</shortName>
        <shortName evidence="11">DHODase</shortName>
    </alternativeName>
    <alternativeName>
        <fullName evidence="11">Dihydroorotate oxidase</fullName>
    </alternativeName>
</protein>
<evidence type="ECO:0000256" key="1">
    <source>
        <dbReference type="ARBA" id="ARBA00003125"/>
    </source>
</evidence>
<dbReference type="Gene3D" id="3.20.20.70">
    <property type="entry name" value="Aldolase class I"/>
    <property type="match status" value="2"/>
</dbReference>
<dbReference type="NCBIfam" id="TIGR01036">
    <property type="entry name" value="pyrD_sub2"/>
    <property type="match status" value="1"/>
</dbReference>
<feature type="binding site" evidence="11">
    <location>
        <position position="82"/>
    </location>
    <ligand>
        <name>substrate</name>
    </ligand>
</feature>
<dbReference type="InterPro" id="IPR050074">
    <property type="entry name" value="DHO_dehydrogenase"/>
</dbReference>
<evidence type="ECO:0000313" key="14">
    <source>
        <dbReference type="Proteomes" id="UP000003959"/>
    </source>
</evidence>
<dbReference type="EC" id="1.3.5.2" evidence="11"/>
<evidence type="ECO:0000256" key="9">
    <source>
        <dbReference type="ARBA" id="ARBA00023136"/>
    </source>
</evidence>
<evidence type="ECO:0000259" key="12">
    <source>
        <dbReference type="Pfam" id="PF01180"/>
    </source>
</evidence>
<dbReference type="NCBIfam" id="NF003652">
    <property type="entry name" value="PRK05286.2-5"/>
    <property type="match status" value="1"/>
</dbReference>
<feature type="binding site" evidence="11">
    <location>
        <begin position="78"/>
        <end position="82"/>
    </location>
    <ligand>
        <name>FMN</name>
        <dbReference type="ChEBI" id="CHEBI:58210"/>
    </ligand>
</feature>
<dbReference type="CDD" id="cd04738">
    <property type="entry name" value="DHOD_2_like"/>
    <property type="match status" value="1"/>
</dbReference>
<comment type="function">
    <text evidence="1 11">Catalyzes the conversion of dihydroorotate to orotate with quinone as electron acceptor.</text>
</comment>
<evidence type="ECO:0000256" key="4">
    <source>
        <dbReference type="ARBA" id="ARBA00005359"/>
    </source>
</evidence>
<dbReference type="GO" id="GO:0106430">
    <property type="term" value="F:dihydroorotate dehydrogenase (quinone) activity"/>
    <property type="evidence" value="ECO:0007669"/>
    <property type="project" value="UniProtKB-EC"/>
</dbReference>
<dbReference type="RefSeq" id="WP_008179199.1">
    <property type="nucleotide sequence ID" value="NZ_MKZR01000001.1"/>
</dbReference>
<dbReference type="PROSITE" id="PS00911">
    <property type="entry name" value="DHODEHASE_1"/>
    <property type="match status" value="1"/>
</dbReference>
<dbReference type="PANTHER" id="PTHR48109:SF4">
    <property type="entry name" value="DIHYDROOROTATE DEHYDROGENASE (QUINONE), MITOCHONDRIAL"/>
    <property type="match status" value="1"/>
</dbReference>
<feature type="binding site" evidence="11">
    <location>
        <position position="328"/>
    </location>
    <ligand>
        <name>FMN</name>
        <dbReference type="ChEBI" id="CHEBI:58210"/>
    </ligand>
</feature>
<gene>
    <name evidence="11" type="primary">pyrD</name>
    <name evidence="13" type="ORF">LYNGBM3L_10850</name>
</gene>
<feature type="binding site" evidence="11">
    <location>
        <position position="102"/>
    </location>
    <ligand>
        <name>FMN</name>
        <dbReference type="ChEBI" id="CHEBI:58210"/>
    </ligand>
</feature>
<feature type="binding site" evidence="11">
    <location>
        <begin position="408"/>
        <end position="409"/>
    </location>
    <ligand>
        <name>FMN</name>
        <dbReference type="ChEBI" id="CHEBI:58210"/>
    </ligand>
</feature>
<name>F4XK06_9CYAN</name>
<dbReference type="EMBL" id="GL890825">
    <property type="protein sequence ID" value="EGJ34965.1"/>
    <property type="molecule type" value="Genomic_DNA"/>
</dbReference>
<dbReference type="Proteomes" id="UP000003959">
    <property type="component" value="Unassembled WGS sequence"/>
</dbReference>
<feature type="binding site" evidence="11">
    <location>
        <position position="267"/>
    </location>
    <ligand>
        <name>substrate</name>
    </ligand>
</feature>
<feature type="domain" description="Dihydroorotate dehydrogenase catalytic" evidence="12">
    <location>
        <begin position="61"/>
        <end position="430"/>
    </location>
</feature>
<dbReference type="PANTHER" id="PTHR48109">
    <property type="entry name" value="DIHYDROOROTATE DEHYDROGENASE (QUINONE), MITOCHONDRIAL-RELATED"/>
    <property type="match status" value="1"/>
</dbReference>
<sequence length="447" mass="48906">MDIYQSTIRPILFSGLKTDPEWLHNRTLGLLSWLSSNQKSTLGHWLQGQLQQRFCLNDARLEQTLWGVNFPNPLGLAAGFDKDGVAAGIWGSLGFGFAELGTVTFHGQPGNPRPRLFRLIEDKAALNRMGFNNLGATAMAARLEQLKVNRLQVQPPLKVNRLQVQPPLKVNRLQVQPPLKVNRLQVAGLEKNLPEEKGKGEQPTGRERLGQTTFNRIQASGLTIPIGINLGKSKVTPLAEAADDYRSSFGLLRELGDYFVVNVSSPNTPGLRSLQDATQLSLILDALQQENVSQKPILVKIAPDLEWNAIADVLELAQTYGLAGIIATNTTIRRDLLKTQRIAATGKPVTEEAGGISGAPLRQRSTDVIRFIWQETQGTLPIIGVGGIFTAEDAWEKITAGASLIQVYTGWIYNGPWMVRQILQGLLQKLEERGMSSISEAVGSGSG</sequence>
<dbReference type="eggNOG" id="COG0167">
    <property type="taxonomic scope" value="Bacteria"/>
</dbReference>
<dbReference type="HAMAP" id="MF_00225">
    <property type="entry name" value="DHO_dh_type2"/>
    <property type="match status" value="1"/>
</dbReference>
<keyword evidence="11" id="KW-1003">Cell membrane</keyword>
<organism evidence="13 14">
    <name type="scientific">Moorena producens 3L</name>
    <dbReference type="NCBI Taxonomy" id="489825"/>
    <lineage>
        <taxon>Bacteria</taxon>
        <taxon>Bacillati</taxon>
        <taxon>Cyanobacteriota</taxon>
        <taxon>Cyanophyceae</taxon>
        <taxon>Coleofasciculales</taxon>
        <taxon>Coleofasciculaceae</taxon>
        <taxon>Moorena</taxon>
    </lineage>
</organism>
<comment type="subunit">
    <text evidence="11">Monomer.</text>
</comment>
<proteinExistence type="inferred from homology"/>
<evidence type="ECO:0000313" key="13">
    <source>
        <dbReference type="EMBL" id="EGJ34965.1"/>
    </source>
</evidence>
<keyword evidence="8 11" id="KW-0560">Oxidoreductase</keyword>